<evidence type="ECO:0000313" key="2">
    <source>
        <dbReference type="Proteomes" id="UP000223968"/>
    </source>
</evidence>
<comment type="caution">
    <text evidence="1">The sequence shown here is derived from an EMBL/GenBank/DDBJ whole genome shotgun (WGS) entry which is preliminary data.</text>
</comment>
<evidence type="ECO:0000313" key="1">
    <source>
        <dbReference type="EMBL" id="PGG95194.1"/>
    </source>
</evidence>
<gene>
    <name evidence="1" type="ORF">AJ79_10200</name>
</gene>
<keyword evidence="2" id="KW-1185">Reference proteome</keyword>
<accession>A0A2B7WF12</accession>
<organism evidence="1 2">
    <name type="scientific">Helicocarpus griseus UAMH5409</name>
    <dbReference type="NCBI Taxonomy" id="1447875"/>
    <lineage>
        <taxon>Eukaryota</taxon>
        <taxon>Fungi</taxon>
        <taxon>Dikarya</taxon>
        <taxon>Ascomycota</taxon>
        <taxon>Pezizomycotina</taxon>
        <taxon>Eurotiomycetes</taxon>
        <taxon>Eurotiomycetidae</taxon>
        <taxon>Onygenales</taxon>
        <taxon>Ajellomycetaceae</taxon>
        <taxon>Helicocarpus</taxon>
    </lineage>
</organism>
<sequence>MVTSAEPDSFTELLIALDDLLVLEQAEDDISSVDVSSSLIEISAAEESDRPSLNEKFHLDLEYEQDLSAVVDSSLVELPACLTSSAGSSQESANTQLLAQKLVEQLLQHQGCSEHVNPDSFSSDSLSLSELIEIDCSDILSQPKIQLYLFISEHTGSETLFKLSSRLTAPTLIRDLPPLIVDLDADTLCSIEPFTVTFDINSAGGFASSLAVAQKGLQ</sequence>
<dbReference type="EMBL" id="PDNB01000381">
    <property type="protein sequence ID" value="PGG95194.1"/>
    <property type="molecule type" value="Genomic_DNA"/>
</dbReference>
<name>A0A2B7WF12_9EURO</name>
<dbReference type="Proteomes" id="UP000223968">
    <property type="component" value="Unassembled WGS sequence"/>
</dbReference>
<proteinExistence type="predicted"/>
<reference evidence="1 2" key="1">
    <citation type="submission" date="2017-10" db="EMBL/GenBank/DDBJ databases">
        <title>Comparative genomics in systemic dimorphic fungi from Ajellomycetaceae.</title>
        <authorList>
            <person name="Munoz J.F."/>
            <person name="Mcewen J.G."/>
            <person name="Clay O.K."/>
            <person name="Cuomo C.A."/>
        </authorList>
    </citation>
    <scope>NUCLEOTIDE SEQUENCE [LARGE SCALE GENOMIC DNA]</scope>
    <source>
        <strain evidence="1 2">UAMH5409</strain>
    </source>
</reference>
<protein>
    <submittedName>
        <fullName evidence="1">Uncharacterized protein</fullName>
    </submittedName>
</protein>
<dbReference type="STRING" id="1447875.A0A2B7WF12"/>
<dbReference type="OrthoDB" id="4342621at2759"/>
<dbReference type="AlphaFoldDB" id="A0A2B7WF12"/>